<feature type="coiled-coil region" evidence="1">
    <location>
        <begin position="120"/>
        <end position="190"/>
    </location>
</feature>
<evidence type="ECO:0000256" key="1">
    <source>
        <dbReference type="SAM" id="Coils"/>
    </source>
</evidence>
<evidence type="ECO:0000313" key="2">
    <source>
        <dbReference type="EMBL" id="KAK2950107.1"/>
    </source>
</evidence>
<accession>A0ABQ9XC69</accession>
<reference evidence="2 3" key="1">
    <citation type="journal article" date="2022" name="bioRxiv">
        <title>Genomics of Preaxostyla Flagellates Illuminates Evolutionary Transitions and the Path Towards Mitochondrial Loss.</title>
        <authorList>
            <person name="Novak L.V.F."/>
            <person name="Treitli S.C."/>
            <person name="Pyrih J."/>
            <person name="Halakuc P."/>
            <person name="Pipaliya S.V."/>
            <person name="Vacek V."/>
            <person name="Brzon O."/>
            <person name="Soukal P."/>
            <person name="Eme L."/>
            <person name="Dacks J.B."/>
            <person name="Karnkowska A."/>
            <person name="Elias M."/>
            <person name="Hampl V."/>
        </authorList>
    </citation>
    <scope>NUCLEOTIDE SEQUENCE [LARGE SCALE GENOMIC DNA]</scope>
    <source>
        <strain evidence="2">NAU3</strain>
        <tissue evidence="2">Gut</tissue>
    </source>
</reference>
<dbReference type="EMBL" id="JARBJD010000142">
    <property type="protein sequence ID" value="KAK2950107.1"/>
    <property type="molecule type" value="Genomic_DNA"/>
</dbReference>
<organism evidence="2 3">
    <name type="scientific">Blattamonas nauphoetae</name>
    <dbReference type="NCBI Taxonomy" id="2049346"/>
    <lineage>
        <taxon>Eukaryota</taxon>
        <taxon>Metamonada</taxon>
        <taxon>Preaxostyla</taxon>
        <taxon>Oxymonadida</taxon>
        <taxon>Blattamonas</taxon>
    </lineage>
</organism>
<sequence length="357" mass="40813">METRRKDSREGHTLQSVMDELTRRGRDLREFLHTPSWQSVPGVIRSWKEGDDNALLVQLLGTVNDVLMEACDADIPIVIDRLLHSSLSSLAQNPSLPKNVLMRVTHCLTTLKSVGEGPFVMMEREELRMMERRAEELTEDIKKVSRQKEEQAKTIIEMRKKVEDLEEKGREEKEKQRREFEEMMNVQRDERGRQLKTLGEHAIAYYSTTINKQESTFSQSVDRRSSFLLSFEIGHAVARFSFVLGSKPDLDFFFGIVESIQSEAAFRSWFPALKGGAGWGMSLHLGKHMFQNGKHAHSGKVYLDLVPGQTIVLEADGREGRKTLKLSQDGQTQPAFFTNIPVPFRFAVSMYFGNETV</sequence>
<dbReference type="Proteomes" id="UP001281761">
    <property type="component" value="Unassembled WGS sequence"/>
</dbReference>
<keyword evidence="3" id="KW-1185">Reference proteome</keyword>
<name>A0ABQ9XC69_9EUKA</name>
<protein>
    <submittedName>
        <fullName evidence="2">Uncharacterized protein</fullName>
    </submittedName>
</protein>
<comment type="caution">
    <text evidence="2">The sequence shown here is derived from an EMBL/GenBank/DDBJ whole genome shotgun (WGS) entry which is preliminary data.</text>
</comment>
<gene>
    <name evidence="2" type="ORF">BLNAU_14909</name>
</gene>
<proteinExistence type="predicted"/>
<keyword evidence="1" id="KW-0175">Coiled coil</keyword>
<evidence type="ECO:0000313" key="3">
    <source>
        <dbReference type="Proteomes" id="UP001281761"/>
    </source>
</evidence>